<evidence type="ECO:0000313" key="2">
    <source>
        <dbReference type="Proteomes" id="UP000317422"/>
    </source>
</evidence>
<dbReference type="EMBL" id="VFQC01000001">
    <property type="protein sequence ID" value="TQN30238.1"/>
    <property type="molecule type" value="Genomic_DNA"/>
</dbReference>
<evidence type="ECO:0000313" key="1">
    <source>
        <dbReference type="EMBL" id="TQN30238.1"/>
    </source>
</evidence>
<name>A0A543NEG5_9ACTN</name>
<dbReference type="OrthoDB" id="9867583at2"/>
<reference evidence="1 2" key="1">
    <citation type="submission" date="2019-06" db="EMBL/GenBank/DDBJ databases">
        <title>Sequencing the genomes of 1000 actinobacteria strains.</title>
        <authorList>
            <person name="Klenk H.-P."/>
        </authorList>
    </citation>
    <scope>NUCLEOTIDE SEQUENCE [LARGE SCALE GENOMIC DNA]</scope>
    <source>
        <strain evidence="1 2">DSM 45015</strain>
    </source>
</reference>
<gene>
    <name evidence="1" type="ORF">FHX37_0100</name>
</gene>
<proteinExistence type="predicted"/>
<dbReference type="AlphaFoldDB" id="A0A543NEG5"/>
<accession>A0A543NEG5</accession>
<dbReference type="RefSeq" id="WP_141921512.1">
    <property type="nucleotide sequence ID" value="NZ_VFQC01000001.1"/>
</dbReference>
<comment type="caution">
    <text evidence="1">The sequence shown here is derived from an EMBL/GenBank/DDBJ whole genome shotgun (WGS) entry which is preliminary data.</text>
</comment>
<sequence length="132" mass="14188">MSEPEEAVSYTVTSVRMDNEKNGASREYSFTLGIVNNANRMVEGTYPEVRCSNGKESRVVLAGDETGEGDFPSGLEGGTGTLGQTMEIGCGFSEPTHPEDLSVTVTRGDDSATFVDPMSSVDRMKRRHDLGS</sequence>
<organism evidence="1 2">
    <name type="scientific">Haloactinospora alba</name>
    <dbReference type="NCBI Taxonomy" id="405555"/>
    <lineage>
        <taxon>Bacteria</taxon>
        <taxon>Bacillati</taxon>
        <taxon>Actinomycetota</taxon>
        <taxon>Actinomycetes</taxon>
        <taxon>Streptosporangiales</taxon>
        <taxon>Nocardiopsidaceae</taxon>
        <taxon>Haloactinospora</taxon>
    </lineage>
</organism>
<dbReference type="Proteomes" id="UP000317422">
    <property type="component" value="Unassembled WGS sequence"/>
</dbReference>
<protein>
    <submittedName>
        <fullName evidence="1">Uncharacterized protein</fullName>
    </submittedName>
</protein>
<keyword evidence="2" id="KW-1185">Reference proteome</keyword>